<dbReference type="PANTHER" id="PTHR43441:SF2">
    <property type="entry name" value="FAMILY ACETYLTRANSFERASE, PUTATIVE (AFU_ORTHOLOGUE AFUA_7G00850)-RELATED"/>
    <property type="match status" value="1"/>
</dbReference>
<dbReference type="PROSITE" id="PS51186">
    <property type="entry name" value="GNAT"/>
    <property type="match status" value="1"/>
</dbReference>
<evidence type="ECO:0000313" key="2">
    <source>
        <dbReference type="EMBL" id="ORM72090.1"/>
    </source>
</evidence>
<dbReference type="Proteomes" id="UP000193558">
    <property type="component" value="Unassembled WGS sequence"/>
</dbReference>
<dbReference type="GO" id="GO:0008999">
    <property type="term" value="F:protein-N-terminal-alanine acetyltransferase activity"/>
    <property type="evidence" value="ECO:0007669"/>
    <property type="project" value="TreeGrafter"/>
</dbReference>
<dbReference type="InterPro" id="IPR016181">
    <property type="entry name" value="Acyl_CoA_acyltransferase"/>
</dbReference>
<comment type="caution">
    <text evidence="2">The sequence shown here is derived from an EMBL/GenBank/DDBJ whole genome shotgun (WGS) entry which is preliminary data.</text>
</comment>
<name>A0A1X1D691_9GAMM</name>
<keyword evidence="2" id="KW-0808">Transferase</keyword>
<dbReference type="FunFam" id="3.40.630.30:FF:000047">
    <property type="entry name" value="Acetyltransferase, GNAT family"/>
    <property type="match status" value="1"/>
</dbReference>
<evidence type="ECO:0000259" key="1">
    <source>
        <dbReference type="PROSITE" id="PS51186"/>
    </source>
</evidence>
<dbReference type="InterPro" id="IPR051908">
    <property type="entry name" value="Ribosomal_N-acetyltransferase"/>
</dbReference>
<evidence type="ECO:0000313" key="3">
    <source>
        <dbReference type="Proteomes" id="UP000193558"/>
    </source>
</evidence>
<accession>A0A1X1D691</accession>
<dbReference type="EMBL" id="MLFR01000001">
    <property type="protein sequence ID" value="ORM72090.1"/>
    <property type="molecule type" value="Genomic_DNA"/>
</dbReference>
<dbReference type="Pfam" id="PF13302">
    <property type="entry name" value="Acetyltransf_3"/>
    <property type="match status" value="1"/>
</dbReference>
<dbReference type="AlphaFoldDB" id="A0A1X1D691"/>
<organism evidence="2 3">
    <name type="scientific">Pantoea rwandensis</name>
    <dbReference type="NCBI Taxonomy" id="1076550"/>
    <lineage>
        <taxon>Bacteria</taxon>
        <taxon>Pseudomonadati</taxon>
        <taxon>Pseudomonadota</taxon>
        <taxon>Gammaproteobacteria</taxon>
        <taxon>Enterobacterales</taxon>
        <taxon>Erwiniaceae</taxon>
        <taxon>Pantoea</taxon>
    </lineage>
</organism>
<gene>
    <name evidence="2" type="ORF">HA51_03300</name>
</gene>
<dbReference type="Gene3D" id="3.40.630.30">
    <property type="match status" value="1"/>
</dbReference>
<protein>
    <submittedName>
        <fullName evidence="2">GNAT family N-acetyltransferase</fullName>
    </submittedName>
</protein>
<dbReference type="InterPro" id="IPR000182">
    <property type="entry name" value="GNAT_dom"/>
</dbReference>
<dbReference type="GO" id="GO:1990189">
    <property type="term" value="F:protein N-terminal-serine acetyltransferase activity"/>
    <property type="evidence" value="ECO:0007669"/>
    <property type="project" value="TreeGrafter"/>
</dbReference>
<feature type="domain" description="N-acetyltransferase" evidence="1">
    <location>
        <begin position="34"/>
        <end position="190"/>
    </location>
</feature>
<dbReference type="RefSeq" id="WP_084931846.1">
    <property type="nucleotide sequence ID" value="NZ_MLFR01000001.1"/>
</dbReference>
<dbReference type="OrthoDB" id="5295305at2"/>
<proteinExistence type="predicted"/>
<reference evidence="2 3" key="1">
    <citation type="journal article" date="2017" name="Antonie Van Leeuwenhoek">
        <title>Phylogenomic resolution of the bacterial genus Pantoea and its relationship with Erwinia and Tatumella.</title>
        <authorList>
            <person name="Palmer M."/>
            <person name="Steenkamp E.T."/>
            <person name="Coetzee M.P."/>
            <person name="Chan W.Y."/>
            <person name="van Zyl E."/>
            <person name="De Maayer P."/>
            <person name="Coutinho T.A."/>
            <person name="Blom J."/>
            <person name="Smits T.H."/>
            <person name="Duffy B."/>
            <person name="Venter S.N."/>
        </authorList>
    </citation>
    <scope>NUCLEOTIDE SEQUENCE [LARGE SCALE GENOMIC DNA]</scope>
    <source>
        <strain evidence="2 3">LMG 26275</strain>
    </source>
</reference>
<dbReference type="PANTHER" id="PTHR43441">
    <property type="entry name" value="RIBOSOMAL-PROTEIN-SERINE ACETYLTRANSFERASE"/>
    <property type="match status" value="1"/>
</dbReference>
<sequence length="241" mass="26951">MTQLNQYGQPVGFALPDWQPLAPPEAVRLPGRFCSLEPLNTEHSTALLSAFSLAPDDRDWTWLGAAKPTSLAEMEQWINGKCRDSGLVSHAVIDHRSQQAVGAVCFANIDGQNGAIEIGHVTWSPLMQRNVLGSEAIFLLLQQAFQLGYRRVAWRCDSTNLASRRAAERLGFTFEGCFRQAMTRKQRNRDTDWLSMIDSEWSNVRHALTAWLSPQNMDDSGLERQKLHAYFASGPKPVPVA</sequence>
<dbReference type="SUPFAM" id="SSF55729">
    <property type="entry name" value="Acyl-CoA N-acyltransferases (Nat)"/>
    <property type="match status" value="1"/>
</dbReference>